<keyword evidence="9" id="KW-1185">Reference proteome</keyword>
<comment type="function">
    <text evidence="6 7">Catalyzes a reversible aldol reaction between acetaldehyde and D-glyceraldehyde 3-phosphate to generate 2-deoxy-D-ribose 5-phosphate.</text>
</comment>
<dbReference type="Gene3D" id="3.20.20.70">
    <property type="entry name" value="Aldolase class I"/>
    <property type="match status" value="1"/>
</dbReference>
<comment type="catalytic activity">
    <reaction evidence="5 7">
        <text>2-deoxy-D-ribose 5-phosphate = D-glyceraldehyde 3-phosphate + acetaldehyde</text>
        <dbReference type="Rhea" id="RHEA:12821"/>
        <dbReference type="ChEBI" id="CHEBI:15343"/>
        <dbReference type="ChEBI" id="CHEBI:59776"/>
        <dbReference type="ChEBI" id="CHEBI:62877"/>
        <dbReference type="EC" id="4.1.2.4"/>
    </reaction>
</comment>
<evidence type="ECO:0000256" key="7">
    <source>
        <dbReference type="HAMAP-Rule" id="MF_00114"/>
    </source>
</evidence>
<evidence type="ECO:0000256" key="3">
    <source>
        <dbReference type="ARBA" id="ARBA00023239"/>
    </source>
</evidence>
<dbReference type="GO" id="GO:0009264">
    <property type="term" value="P:deoxyribonucleotide catabolic process"/>
    <property type="evidence" value="ECO:0007669"/>
    <property type="project" value="UniProtKB-UniRule"/>
</dbReference>
<sequence>MRWERRDLSSEHEAGKTEELSAYFDHTLLKPDSKVSDIVRLCAEARKYRFATVCVNPFWVPAAAEQLAGSGVGVTTVIGFPLGATSTFSKVAETRDAIAGGATEIDMVINVGALKSGMYGDVKSDIEAVVRACRGRAVVKVIIETGYLTDDEKVKACELSQSAGADFVKTSTGFGPGGATVEDIALMRQTVGPEMGVKASGGVRDEAAVRSLIAAGATRIGASSSVAIVTGGQGTGY</sequence>
<evidence type="ECO:0000256" key="4">
    <source>
        <dbReference type="ARBA" id="ARBA00023270"/>
    </source>
</evidence>
<evidence type="ECO:0000256" key="2">
    <source>
        <dbReference type="ARBA" id="ARBA00022490"/>
    </source>
</evidence>
<dbReference type="PIRSF" id="PIRSF001357">
    <property type="entry name" value="DeoC"/>
    <property type="match status" value="1"/>
</dbReference>
<name>A0A917FNW0_9BACL</name>
<dbReference type="GO" id="GO:0004139">
    <property type="term" value="F:deoxyribose-phosphate aldolase activity"/>
    <property type="evidence" value="ECO:0007669"/>
    <property type="project" value="UniProtKB-UniRule"/>
</dbReference>
<dbReference type="Proteomes" id="UP000644756">
    <property type="component" value="Unassembled WGS sequence"/>
</dbReference>
<evidence type="ECO:0000256" key="6">
    <source>
        <dbReference type="ARBA" id="ARBA00056337"/>
    </source>
</evidence>
<protein>
    <recommendedName>
        <fullName evidence="7">Deoxyribose-phosphate aldolase</fullName>
        <shortName evidence="7">DERA</shortName>
        <ecNumber evidence="7">4.1.2.4</ecNumber>
    </recommendedName>
    <alternativeName>
        <fullName evidence="7">2-deoxy-D-ribose 5-phosphate aldolase</fullName>
    </alternativeName>
    <alternativeName>
        <fullName evidence="7">Phosphodeoxyriboaldolase</fullName>
        <shortName evidence="7">Deoxyriboaldolase</shortName>
    </alternativeName>
</protein>
<dbReference type="AlphaFoldDB" id="A0A917FNW0"/>
<proteinExistence type="inferred from homology"/>
<dbReference type="CDD" id="cd00959">
    <property type="entry name" value="DeoC"/>
    <property type="match status" value="1"/>
</dbReference>
<dbReference type="GO" id="GO:0016052">
    <property type="term" value="P:carbohydrate catabolic process"/>
    <property type="evidence" value="ECO:0007669"/>
    <property type="project" value="TreeGrafter"/>
</dbReference>
<feature type="active site" description="Proton donor/acceptor" evidence="7">
    <location>
        <position position="106"/>
    </location>
</feature>
<dbReference type="Pfam" id="PF01791">
    <property type="entry name" value="DeoC"/>
    <property type="match status" value="1"/>
</dbReference>
<evidence type="ECO:0000256" key="5">
    <source>
        <dbReference type="ARBA" id="ARBA00048791"/>
    </source>
</evidence>
<dbReference type="GO" id="GO:0005737">
    <property type="term" value="C:cytoplasm"/>
    <property type="evidence" value="ECO:0007669"/>
    <property type="project" value="UniProtKB-SubCell"/>
</dbReference>
<dbReference type="SMART" id="SM01133">
    <property type="entry name" value="DeoC"/>
    <property type="match status" value="1"/>
</dbReference>
<comment type="similarity">
    <text evidence="1 7">Belongs to the DeoC/FbaB aldolase family. DeoC type 1 subfamily.</text>
</comment>
<dbReference type="InterPro" id="IPR028581">
    <property type="entry name" value="DeoC_typeI"/>
</dbReference>
<dbReference type="PANTHER" id="PTHR10889:SF1">
    <property type="entry name" value="DEOXYRIBOSE-PHOSPHATE ALDOLASE"/>
    <property type="match status" value="1"/>
</dbReference>
<keyword evidence="4 7" id="KW-0704">Schiff base</keyword>
<dbReference type="PANTHER" id="PTHR10889">
    <property type="entry name" value="DEOXYRIBOSE-PHOSPHATE ALDOLASE"/>
    <property type="match status" value="1"/>
</dbReference>
<reference evidence="8" key="1">
    <citation type="journal article" date="2014" name="Int. J. Syst. Evol. Microbiol.">
        <title>Complete genome sequence of Corynebacterium casei LMG S-19264T (=DSM 44701T), isolated from a smear-ripened cheese.</title>
        <authorList>
            <consortium name="US DOE Joint Genome Institute (JGI-PGF)"/>
            <person name="Walter F."/>
            <person name="Albersmeier A."/>
            <person name="Kalinowski J."/>
            <person name="Ruckert C."/>
        </authorList>
    </citation>
    <scope>NUCLEOTIDE SEQUENCE</scope>
    <source>
        <strain evidence="8">CGMCC 1.12987</strain>
    </source>
</reference>
<comment type="subcellular location">
    <subcellularLocation>
        <location evidence="7">Cytoplasm</location>
    </subcellularLocation>
</comment>
<dbReference type="InterPro" id="IPR011343">
    <property type="entry name" value="DeoC"/>
</dbReference>
<evidence type="ECO:0000256" key="1">
    <source>
        <dbReference type="ARBA" id="ARBA00010936"/>
    </source>
</evidence>
<dbReference type="InterPro" id="IPR013785">
    <property type="entry name" value="Aldolase_TIM"/>
</dbReference>
<dbReference type="HAMAP" id="MF_00114">
    <property type="entry name" value="DeoC_type1"/>
    <property type="match status" value="1"/>
</dbReference>
<dbReference type="EC" id="4.1.2.4" evidence="7"/>
<keyword evidence="3 7" id="KW-0456">Lyase</keyword>
<comment type="pathway">
    <text evidence="7">Carbohydrate degradation; 2-deoxy-D-ribose 1-phosphate degradation; D-glyceraldehyde 3-phosphate and acetaldehyde from 2-deoxy-alpha-D-ribose 1-phosphate: step 2/2.</text>
</comment>
<dbReference type="GO" id="GO:0006018">
    <property type="term" value="P:2-deoxyribose 1-phosphate catabolic process"/>
    <property type="evidence" value="ECO:0007669"/>
    <property type="project" value="UniProtKB-UniRule"/>
</dbReference>
<evidence type="ECO:0000313" key="8">
    <source>
        <dbReference type="EMBL" id="GGF94793.1"/>
    </source>
</evidence>
<evidence type="ECO:0000313" key="9">
    <source>
        <dbReference type="Proteomes" id="UP000644756"/>
    </source>
</evidence>
<comment type="caution">
    <text evidence="8">The sequence shown here is derived from an EMBL/GenBank/DDBJ whole genome shotgun (WGS) entry which is preliminary data.</text>
</comment>
<dbReference type="NCBIfam" id="TIGR00126">
    <property type="entry name" value="deoC"/>
    <property type="match status" value="1"/>
</dbReference>
<feature type="active site" description="Proton donor/acceptor" evidence="7">
    <location>
        <position position="198"/>
    </location>
</feature>
<feature type="active site" description="Schiff-base intermediate with acetaldehyde" evidence="7">
    <location>
        <position position="169"/>
    </location>
</feature>
<dbReference type="InterPro" id="IPR002915">
    <property type="entry name" value="DeoC/FbaB/LacD_aldolase"/>
</dbReference>
<dbReference type="SUPFAM" id="SSF51569">
    <property type="entry name" value="Aldolase"/>
    <property type="match status" value="1"/>
</dbReference>
<organism evidence="8 9">
    <name type="scientific">Paenibacillus abyssi</name>
    <dbReference type="NCBI Taxonomy" id="1340531"/>
    <lineage>
        <taxon>Bacteria</taxon>
        <taxon>Bacillati</taxon>
        <taxon>Bacillota</taxon>
        <taxon>Bacilli</taxon>
        <taxon>Bacillales</taxon>
        <taxon>Paenibacillaceae</taxon>
        <taxon>Paenibacillus</taxon>
    </lineage>
</organism>
<dbReference type="FunFam" id="3.20.20.70:FF:000044">
    <property type="entry name" value="Deoxyribose-phosphate aldolase"/>
    <property type="match status" value="1"/>
</dbReference>
<dbReference type="EMBL" id="BMGR01000003">
    <property type="protein sequence ID" value="GGF94793.1"/>
    <property type="molecule type" value="Genomic_DNA"/>
</dbReference>
<reference evidence="8" key="2">
    <citation type="submission" date="2020-09" db="EMBL/GenBank/DDBJ databases">
        <authorList>
            <person name="Sun Q."/>
            <person name="Zhou Y."/>
        </authorList>
    </citation>
    <scope>NUCLEOTIDE SEQUENCE</scope>
    <source>
        <strain evidence="8">CGMCC 1.12987</strain>
    </source>
</reference>
<keyword evidence="2 7" id="KW-0963">Cytoplasm</keyword>
<accession>A0A917FNW0</accession>
<gene>
    <name evidence="7 8" type="primary">deoC</name>
    <name evidence="8" type="ORF">GCM10010916_10180</name>
</gene>